<evidence type="ECO:0008006" key="6">
    <source>
        <dbReference type="Google" id="ProtNLM"/>
    </source>
</evidence>
<dbReference type="PROSITE" id="PS51791">
    <property type="entry name" value="HSAC2"/>
    <property type="match status" value="1"/>
</dbReference>
<sequence>MVPPVPHHPHRELSVAATASGLIIKATAQSPKSYVRVRWGVSAVVEEVAASAISPKPSWNDTPTIFGIVGIIRLYHGSYLLVIVSHSEVGEFLDRSVYAVKGVVAIPLTESAASATLNSLLHGARSLDYNVAISDPSDVASDDEYPSSLSESDSKRVELEHMAPSLAPEAASNVGPDHPLGIEPVGEPSTLTSPPNRSIGKVVLDSLSFWKYRPKSKGNTALPLSDSVAIASAPPLPVIIEISSSDAPKTPPLEDLEELLEHGEYSQRGHLDSISNTPPNVEEKTTELEAKIIKECIRLFAHEMYFAYDFDITTPLQRKFHKLTDASRHNQLLHTLANSPQSPRPEPLAEPNSNLPLWRRVDRRFWWNEEMVSNFVEAGLHDFVLPLMQGYVQMSTFHLPASTPNSPRHSASPEGQASEEEDENGYEDTQYTIISRRSRQRAGLRYQRRGVDEEANVANFVETETIIKMMRNHVTNVFSYLQIRGSIPIFWSQPGVNLKPPPKLDRTPSESASALRRHFEKTIKTYGPLVAVNLAETTGKEAVVTNVYRDLLKEVAIPDTSYHEFDFHKECRGMKYENISKLVSALDRSFSAQGFFWVSGAAVLSEQQGVFRVNCIDCLDRTNVVESAFARHVLDLQFQAVALVASPLERREIDVVVNDVWANNGDAISRAYAGTSALKGDYTRTGRRDLSGMLHDGMNSLARMYTATFTDYFSQAVIDFTLGHRTLSVFSEFMSNMTSTDPRELFRLSKVRAVAIETCTALVVPEGEGEVKAAWTVFSPVRLGVRVSRLFEEKVLLVTSH</sequence>
<keyword evidence="5" id="KW-1185">Reference proteome</keyword>
<organism evidence="4 5">
    <name type="scientific">Hydnum rufescens UP504</name>
    <dbReference type="NCBI Taxonomy" id="1448309"/>
    <lineage>
        <taxon>Eukaryota</taxon>
        <taxon>Fungi</taxon>
        <taxon>Dikarya</taxon>
        <taxon>Basidiomycota</taxon>
        <taxon>Agaricomycotina</taxon>
        <taxon>Agaricomycetes</taxon>
        <taxon>Cantharellales</taxon>
        <taxon>Hydnaceae</taxon>
        <taxon>Hydnum</taxon>
    </lineage>
</organism>
<proteinExistence type="predicted"/>
<evidence type="ECO:0000259" key="2">
    <source>
        <dbReference type="PROSITE" id="PS50275"/>
    </source>
</evidence>
<evidence type="ECO:0000256" key="1">
    <source>
        <dbReference type="SAM" id="MobiDB-lite"/>
    </source>
</evidence>
<protein>
    <recommendedName>
        <fullName evidence="6">SAC domain-containing protein</fullName>
    </recommendedName>
</protein>
<dbReference type="PANTHER" id="PTHR45662:SF7">
    <property type="entry name" value="SACI DOMAIN PROTEIN (AFU_ORTHOLOGUE AFUA_1G15890)"/>
    <property type="match status" value="1"/>
</dbReference>
<feature type="region of interest" description="Disordered" evidence="1">
    <location>
        <begin position="399"/>
        <end position="433"/>
    </location>
</feature>
<accession>A0A9P6DVY0</accession>
<evidence type="ECO:0000259" key="3">
    <source>
        <dbReference type="PROSITE" id="PS51791"/>
    </source>
</evidence>
<feature type="domain" description="HSac2" evidence="3">
    <location>
        <begin position="746"/>
        <end position="801"/>
    </location>
</feature>
<dbReference type="Proteomes" id="UP000886523">
    <property type="component" value="Unassembled WGS sequence"/>
</dbReference>
<dbReference type="Pfam" id="PF12456">
    <property type="entry name" value="hSac2"/>
    <property type="match status" value="1"/>
</dbReference>
<dbReference type="GO" id="GO:0005783">
    <property type="term" value="C:endoplasmic reticulum"/>
    <property type="evidence" value="ECO:0007669"/>
    <property type="project" value="TreeGrafter"/>
</dbReference>
<gene>
    <name evidence="4" type="ORF">BS47DRAFT_1329854</name>
</gene>
<dbReference type="OrthoDB" id="405996at2759"/>
<comment type="caution">
    <text evidence="4">The sequence shown here is derived from an EMBL/GenBank/DDBJ whole genome shotgun (WGS) entry which is preliminary data.</text>
</comment>
<feature type="domain" description="SAC" evidence="2">
    <location>
        <begin position="304"/>
        <end position="674"/>
    </location>
</feature>
<dbReference type="PROSITE" id="PS50275">
    <property type="entry name" value="SAC"/>
    <property type="match status" value="1"/>
</dbReference>
<evidence type="ECO:0000313" key="5">
    <source>
        <dbReference type="Proteomes" id="UP000886523"/>
    </source>
</evidence>
<dbReference type="GO" id="GO:0046856">
    <property type="term" value="P:phosphatidylinositol dephosphorylation"/>
    <property type="evidence" value="ECO:0007669"/>
    <property type="project" value="TreeGrafter"/>
</dbReference>
<feature type="compositionally biased region" description="Polar residues" evidence="1">
    <location>
        <begin position="399"/>
        <end position="415"/>
    </location>
</feature>
<dbReference type="EMBL" id="MU128977">
    <property type="protein sequence ID" value="KAF9513128.1"/>
    <property type="molecule type" value="Genomic_DNA"/>
</dbReference>
<dbReference type="GO" id="GO:0043812">
    <property type="term" value="F:phosphatidylinositol-4-phosphate phosphatase activity"/>
    <property type="evidence" value="ECO:0007669"/>
    <property type="project" value="TreeGrafter"/>
</dbReference>
<dbReference type="PANTHER" id="PTHR45662">
    <property type="entry name" value="PHOSPHATIDYLINOSITIDE PHOSPHATASE SAC1"/>
    <property type="match status" value="1"/>
</dbReference>
<feature type="compositionally biased region" description="Acidic residues" evidence="1">
    <location>
        <begin position="417"/>
        <end position="426"/>
    </location>
</feature>
<dbReference type="AlphaFoldDB" id="A0A9P6DVY0"/>
<dbReference type="Pfam" id="PF02383">
    <property type="entry name" value="Syja_N"/>
    <property type="match status" value="1"/>
</dbReference>
<reference evidence="4" key="1">
    <citation type="journal article" date="2020" name="Nat. Commun.">
        <title>Large-scale genome sequencing of mycorrhizal fungi provides insights into the early evolution of symbiotic traits.</title>
        <authorList>
            <person name="Miyauchi S."/>
            <person name="Kiss E."/>
            <person name="Kuo A."/>
            <person name="Drula E."/>
            <person name="Kohler A."/>
            <person name="Sanchez-Garcia M."/>
            <person name="Morin E."/>
            <person name="Andreopoulos B."/>
            <person name="Barry K.W."/>
            <person name="Bonito G."/>
            <person name="Buee M."/>
            <person name="Carver A."/>
            <person name="Chen C."/>
            <person name="Cichocki N."/>
            <person name="Clum A."/>
            <person name="Culley D."/>
            <person name="Crous P.W."/>
            <person name="Fauchery L."/>
            <person name="Girlanda M."/>
            <person name="Hayes R.D."/>
            <person name="Keri Z."/>
            <person name="LaButti K."/>
            <person name="Lipzen A."/>
            <person name="Lombard V."/>
            <person name="Magnuson J."/>
            <person name="Maillard F."/>
            <person name="Murat C."/>
            <person name="Nolan M."/>
            <person name="Ohm R.A."/>
            <person name="Pangilinan J."/>
            <person name="Pereira M.F."/>
            <person name="Perotto S."/>
            <person name="Peter M."/>
            <person name="Pfister S."/>
            <person name="Riley R."/>
            <person name="Sitrit Y."/>
            <person name="Stielow J.B."/>
            <person name="Szollosi G."/>
            <person name="Zifcakova L."/>
            <person name="Stursova M."/>
            <person name="Spatafora J.W."/>
            <person name="Tedersoo L."/>
            <person name="Vaario L.M."/>
            <person name="Yamada A."/>
            <person name="Yan M."/>
            <person name="Wang P."/>
            <person name="Xu J."/>
            <person name="Bruns T."/>
            <person name="Baldrian P."/>
            <person name="Vilgalys R."/>
            <person name="Dunand C."/>
            <person name="Henrissat B."/>
            <person name="Grigoriev I.V."/>
            <person name="Hibbett D."/>
            <person name="Nagy L.G."/>
            <person name="Martin F.M."/>
        </authorList>
    </citation>
    <scope>NUCLEOTIDE SEQUENCE</scope>
    <source>
        <strain evidence="4">UP504</strain>
    </source>
</reference>
<evidence type="ECO:0000313" key="4">
    <source>
        <dbReference type="EMBL" id="KAF9513128.1"/>
    </source>
</evidence>
<dbReference type="InterPro" id="IPR002013">
    <property type="entry name" value="SAC_dom"/>
</dbReference>
<name>A0A9P6DVY0_9AGAM</name>
<feature type="non-terminal residue" evidence="4">
    <location>
        <position position="801"/>
    </location>
</feature>
<dbReference type="InterPro" id="IPR022158">
    <property type="entry name" value="Inositol_phosphatase"/>
</dbReference>
<dbReference type="InterPro" id="IPR034753">
    <property type="entry name" value="hSac2"/>
</dbReference>